<dbReference type="GO" id="GO:0005737">
    <property type="term" value="C:cytoplasm"/>
    <property type="evidence" value="ECO:0007669"/>
    <property type="project" value="InterPro"/>
</dbReference>
<gene>
    <name evidence="4" type="ORF">GPM918_LOCUS17005</name>
    <name evidence="5" type="ORF">SRO942_LOCUS17004</name>
</gene>
<evidence type="ECO:0000256" key="3">
    <source>
        <dbReference type="ARBA" id="ARBA00022898"/>
    </source>
</evidence>
<dbReference type="Proteomes" id="UP000681722">
    <property type="component" value="Unassembled WGS sequence"/>
</dbReference>
<dbReference type="PANTHER" id="PTHR14084:SF0">
    <property type="entry name" value="KYNURENINASE"/>
    <property type="match status" value="1"/>
</dbReference>
<proteinExistence type="predicted"/>
<accession>A0A814LFR5</accession>
<comment type="caution">
    <text evidence="4">The sequence shown here is derived from an EMBL/GenBank/DDBJ whole genome shotgun (WGS) entry which is preliminary data.</text>
</comment>
<keyword evidence="1" id="KW-0662">Pyridine nucleotide biosynthesis</keyword>
<dbReference type="EMBL" id="CAJOBC010004582">
    <property type="protein sequence ID" value="CAF3833282.1"/>
    <property type="molecule type" value="Genomic_DNA"/>
</dbReference>
<sequence length="128" mass="14866">MEVRIIFRKGVDPTEISLMNTLTTKLHFLVDETYIRTDDIVELLKEHGNTISLVLLSGIQYYTGQLFEIETITHVAHKQIFDKVSLDQLRLKSKLLTQYLQYLIETELSLEEFQILTPTDPDQRGAQL</sequence>
<evidence type="ECO:0000313" key="5">
    <source>
        <dbReference type="EMBL" id="CAF3833282.1"/>
    </source>
</evidence>
<dbReference type="Proteomes" id="UP000663829">
    <property type="component" value="Unassembled WGS sequence"/>
</dbReference>
<dbReference type="PANTHER" id="PTHR14084">
    <property type="entry name" value="KYNURENINASE"/>
    <property type="match status" value="1"/>
</dbReference>
<organism evidence="4 6">
    <name type="scientific">Didymodactylos carnosus</name>
    <dbReference type="NCBI Taxonomy" id="1234261"/>
    <lineage>
        <taxon>Eukaryota</taxon>
        <taxon>Metazoa</taxon>
        <taxon>Spiralia</taxon>
        <taxon>Gnathifera</taxon>
        <taxon>Rotifera</taxon>
        <taxon>Eurotatoria</taxon>
        <taxon>Bdelloidea</taxon>
        <taxon>Philodinida</taxon>
        <taxon>Philodinidae</taxon>
        <taxon>Didymodactylos</taxon>
    </lineage>
</organism>
<dbReference type="Gene3D" id="3.90.1150.10">
    <property type="entry name" value="Aspartate Aminotransferase, domain 1"/>
    <property type="match status" value="1"/>
</dbReference>
<evidence type="ECO:0000256" key="1">
    <source>
        <dbReference type="ARBA" id="ARBA00022642"/>
    </source>
</evidence>
<keyword evidence="6" id="KW-1185">Reference proteome</keyword>
<evidence type="ECO:0000313" key="4">
    <source>
        <dbReference type="EMBL" id="CAF1065562.1"/>
    </source>
</evidence>
<dbReference type="GO" id="GO:0030429">
    <property type="term" value="F:kynureninase activity"/>
    <property type="evidence" value="ECO:0007669"/>
    <property type="project" value="InterPro"/>
</dbReference>
<dbReference type="OrthoDB" id="5978656at2759"/>
<dbReference type="GO" id="GO:0030170">
    <property type="term" value="F:pyridoxal phosphate binding"/>
    <property type="evidence" value="ECO:0007669"/>
    <property type="project" value="InterPro"/>
</dbReference>
<dbReference type="GO" id="GO:0043420">
    <property type="term" value="P:anthranilate metabolic process"/>
    <property type="evidence" value="ECO:0007669"/>
    <property type="project" value="TreeGrafter"/>
</dbReference>
<reference evidence="4" key="1">
    <citation type="submission" date="2021-02" db="EMBL/GenBank/DDBJ databases">
        <authorList>
            <person name="Nowell W R."/>
        </authorList>
    </citation>
    <scope>NUCLEOTIDE SEQUENCE</scope>
</reference>
<evidence type="ECO:0000256" key="2">
    <source>
        <dbReference type="ARBA" id="ARBA00022801"/>
    </source>
</evidence>
<dbReference type="InterPro" id="IPR015422">
    <property type="entry name" value="PyrdxlP-dep_Trfase_small"/>
</dbReference>
<keyword evidence="2" id="KW-0378">Hydrolase</keyword>
<dbReference type="GO" id="GO:0009435">
    <property type="term" value="P:NAD+ biosynthetic process"/>
    <property type="evidence" value="ECO:0007669"/>
    <property type="project" value="InterPro"/>
</dbReference>
<dbReference type="Pfam" id="PF22580">
    <property type="entry name" value="KYNU_C"/>
    <property type="match status" value="1"/>
</dbReference>
<evidence type="ECO:0000313" key="6">
    <source>
        <dbReference type="Proteomes" id="UP000663829"/>
    </source>
</evidence>
<dbReference type="InterPro" id="IPR010111">
    <property type="entry name" value="Kynureninase"/>
</dbReference>
<dbReference type="Gene3D" id="3.40.640.10">
    <property type="entry name" value="Type I PLP-dependent aspartate aminotransferase-like (Major domain)"/>
    <property type="match status" value="1"/>
</dbReference>
<dbReference type="AlphaFoldDB" id="A0A814LFR5"/>
<protein>
    <submittedName>
        <fullName evidence="4">Uncharacterized protein</fullName>
    </submittedName>
</protein>
<dbReference type="EMBL" id="CAJNOQ010004582">
    <property type="protein sequence ID" value="CAF1065562.1"/>
    <property type="molecule type" value="Genomic_DNA"/>
</dbReference>
<dbReference type="GO" id="GO:0019441">
    <property type="term" value="P:L-tryptophan catabolic process to kynurenine"/>
    <property type="evidence" value="ECO:0007669"/>
    <property type="project" value="TreeGrafter"/>
</dbReference>
<keyword evidence="3" id="KW-0663">Pyridoxal phosphate</keyword>
<dbReference type="InterPro" id="IPR015421">
    <property type="entry name" value="PyrdxlP-dep_Trfase_major"/>
</dbReference>
<name>A0A814LFR5_9BILA</name>